<proteinExistence type="predicted"/>
<protein>
    <recommendedName>
        <fullName evidence="2">DUF4140 domain-containing protein</fullName>
    </recommendedName>
</protein>
<evidence type="ECO:0000313" key="4">
    <source>
        <dbReference type="Proteomes" id="UP000835052"/>
    </source>
</evidence>
<dbReference type="Pfam" id="PF13600">
    <property type="entry name" value="DUF4140"/>
    <property type="match status" value="1"/>
</dbReference>
<dbReference type="AlphaFoldDB" id="A0A8S1H821"/>
<sequence length="265" mass="30209">MLIGNLRPTVIIQARKRERITYRAEELAGDMEIATTNTSVHYFEAATLATKSVIVYCDRAEVKRLVCVNLTKGSHEILIQNVSAVIERQSVRVDGRGVMIQEVQYQEMPLDNDTETEKVRELEKHKIELENDKFALEDEISSLRKRIEVLDGVAAQIAAGPPMGFSSAPSGSVADFYNHQPTRRHTITSQPGNPLLPAMSSEQSGASSGFLFNQETLENLTKFLKYYGETISEMKRDLRRKQRECENLMERLDSHERQIDQLRYF</sequence>
<evidence type="ECO:0000313" key="3">
    <source>
        <dbReference type="EMBL" id="CAD6191923.1"/>
    </source>
</evidence>
<dbReference type="Proteomes" id="UP000835052">
    <property type="component" value="Unassembled WGS sequence"/>
</dbReference>
<dbReference type="InterPro" id="IPR025554">
    <property type="entry name" value="DUF4140"/>
</dbReference>
<comment type="caution">
    <text evidence="3">The sequence shown here is derived from an EMBL/GenBank/DDBJ whole genome shotgun (WGS) entry which is preliminary data.</text>
</comment>
<reference evidence="3" key="1">
    <citation type="submission" date="2020-10" db="EMBL/GenBank/DDBJ databases">
        <authorList>
            <person name="Kikuchi T."/>
        </authorList>
    </citation>
    <scope>NUCLEOTIDE SEQUENCE</scope>
    <source>
        <strain evidence="3">NKZ352</strain>
    </source>
</reference>
<dbReference type="PANTHER" id="PTHR31005">
    <property type="entry name" value="DUF4139 DOMAIN-CONTAINING PROTEIN"/>
    <property type="match status" value="1"/>
</dbReference>
<dbReference type="InterPro" id="IPR011935">
    <property type="entry name" value="CHP02231"/>
</dbReference>
<dbReference type="OrthoDB" id="10068793at2759"/>
<gene>
    <name evidence="3" type="ORF">CAUJ_LOCUS7842</name>
</gene>
<evidence type="ECO:0000259" key="2">
    <source>
        <dbReference type="Pfam" id="PF13600"/>
    </source>
</evidence>
<keyword evidence="1" id="KW-0175">Coiled coil</keyword>
<feature type="domain" description="DUF4140" evidence="2">
    <location>
        <begin position="53"/>
        <end position="150"/>
    </location>
</feature>
<keyword evidence="4" id="KW-1185">Reference proteome</keyword>
<organism evidence="3 4">
    <name type="scientific">Caenorhabditis auriculariae</name>
    <dbReference type="NCBI Taxonomy" id="2777116"/>
    <lineage>
        <taxon>Eukaryota</taxon>
        <taxon>Metazoa</taxon>
        <taxon>Ecdysozoa</taxon>
        <taxon>Nematoda</taxon>
        <taxon>Chromadorea</taxon>
        <taxon>Rhabditida</taxon>
        <taxon>Rhabditina</taxon>
        <taxon>Rhabditomorpha</taxon>
        <taxon>Rhabditoidea</taxon>
        <taxon>Rhabditidae</taxon>
        <taxon>Peloderinae</taxon>
        <taxon>Caenorhabditis</taxon>
    </lineage>
</organism>
<dbReference type="PANTHER" id="PTHR31005:SF10">
    <property type="entry name" value="DUF4140 DOMAIN-CONTAINING PROTEIN"/>
    <property type="match status" value="1"/>
</dbReference>
<accession>A0A8S1H821</accession>
<dbReference type="EMBL" id="CAJGYM010000024">
    <property type="protein sequence ID" value="CAD6191923.1"/>
    <property type="molecule type" value="Genomic_DNA"/>
</dbReference>
<feature type="coiled-coil region" evidence="1">
    <location>
        <begin position="231"/>
        <end position="265"/>
    </location>
</feature>
<evidence type="ECO:0000256" key="1">
    <source>
        <dbReference type="SAM" id="Coils"/>
    </source>
</evidence>
<name>A0A8S1H821_9PELO</name>
<feature type="coiled-coil region" evidence="1">
    <location>
        <begin position="112"/>
        <end position="146"/>
    </location>
</feature>